<dbReference type="PANTHER" id="PTHR43046">
    <property type="entry name" value="GDP-MANNOSE MANNOSYL HYDROLASE"/>
    <property type="match status" value="1"/>
</dbReference>
<dbReference type="PANTHER" id="PTHR43046:SF16">
    <property type="entry name" value="ADP-RIBOSE PYROPHOSPHATASE YJHB-RELATED"/>
    <property type="match status" value="1"/>
</dbReference>
<name>A0A1V8YJ48_9ENTE</name>
<accession>A0A1V8YJ48</accession>
<dbReference type="Proteomes" id="UP000192477">
    <property type="component" value="Unassembled WGS sequence"/>
</dbReference>
<organism evidence="4 5">
    <name type="scientific">Enterococcus villorum</name>
    <dbReference type="NCBI Taxonomy" id="112904"/>
    <lineage>
        <taxon>Bacteria</taxon>
        <taxon>Bacillati</taxon>
        <taxon>Bacillota</taxon>
        <taxon>Bacilli</taxon>
        <taxon>Lactobacillales</taxon>
        <taxon>Enterococcaceae</taxon>
        <taxon>Enterococcus</taxon>
    </lineage>
</organism>
<protein>
    <submittedName>
        <fullName evidence="4">DNA mismatch repair protein MutT</fullName>
    </submittedName>
</protein>
<comment type="caution">
    <text evidence="4">The sequence shown here is derived from an EMBL/GenBank/DDBJ whole genome shotgun (WGS) entry which is preliminary data.</text>
</comment>
<dbReference type="Gene3D" id="3.90.79.10">
    <property type="entry name" value="Nucleoside Triphosphate Pyrophosphohydrolase"/>
    <property type="match status" value="1"/>
</dbReference>
<dbReference type="Gene3D" id="6.10.250.1120">
    <property type="match status" value="1"/>
</dbReference>
<evidence type="ECO:0000256" key="1">
    <source>
        <dbReference type="ARBA" id="ARBA00001946"/>
    </source>
</evidence>
<keyword evidence="2" id="KW-0378">Hydrolase</keyword>
<dbReference type="STRING" id="112904.BH747_09835"/>
<gene>
    <name evidence="4" type="ORF">BH747_09835</name>
</gene>
<dbReference type="CDD" id="cd18891">
    <property type="entry name" value="NUDIX_UDP-X_diphosphatase"/>
    <property type="match status" value="1"/>
</dbReference>
<evidence type="ECO:0000313" key="5">
    <source>
        <dbReference type="Proteomes" id="UP000192477"/>
    </source>
</evidence>
<dbReference type="Pfam" id="PF12535">
    <property type="entry name" value="Nudix_N"/>
    <property type="match status" value="1"/>
</dbReference>
<dbReference type="Pfam" id="PF00293">
    <property type="entry name" value="NUDIX"/>
    <property type="match status" value="1"/>
</dbReference>
<dbReference type="PROSITE" id="PS51462">
    <property type="entry name" value="NUDIX"/>
    <property type="match status" value="1"/>
</dbReference>
<feature type="domain" description="Nudix hydrolase" evidence="3">
    <location>
        <begin position="65"/>
        <end position="193"/>
    </location>
</feature>
<dbReference type="InterPro" id="IPR000086">
    <property type="entry name" value="NUDIX_hydrolase_dom"/>
</dbReference>
<dbReference type="InterPro" id="IPR059176">
    <property type="entry name" value="UDP-X_N"/>
</dbReference>
<evidence type="ECO:0000256" key="2">
    <source>
        <dbReference type="ARBA" id="ARBA00022801"/>
    </source>
</evidence>
<dbReference type="GO" id="GO:0016787">
    <property type="term" value="F:hydrolase activity"/>
    <property type="evidence" value="ECO:0007669"/>
    <property type="project" value="UniProtKB-KW"/>
</dbReference>
<comment type="cofactor">
    <cofactor evidence="1">
        <name>Mg(2+)</name>
        <dbReference type="ChEBI" id="CHEBI:18420"/>
    </cofactor>
</comment>
<evidence type="ECO:0000313" key="4">
    <source>
        <dbReference type="EMBL" id="OQO69562.1"/>
    </source>
</evidence>
<sequence length="199" mass="22972">MESKLAYYQRLLAIAQAGLLYGKDVFDKERYEELREIALKLLSEVSLETTEEWRSLIETHEGYPTPKVDVRAWIKQEEKILLIEDKKTQEWALPGGFAEVGCSPKENIKKEVKEETGLTVSVDQLLAVFDTNLRKDIPQAFQYYKLIFSCHILSGAFVENNETSNMKFFSLEELPKLSLKRTTKEQLLILNEASLPYCD</sequence>
<proteinExistence type="predicted"/>
<dbReference type="EMBL" id="MJEA01000010">
    <property type="protein sequence ID" value="OQO69562.1"/>
    <property type="molecule type" value="Genomic_DNA"/>
</dbReference>
<dbReference type="SUPFAM" id="SSF55811">
    <property type="entry name" value="Nudix"/>
    <property type="match status" value="1"/>
</dbReference>
<dbReference type="AlphaFoldDB" id="A0A1V8YJ48"/>
<dbReference type="OrthoDB" id="9804442at2"/>
<reference evidence="4 5" key="1">
    <citation type="journal article" date="2017" name="BMC Microbiol.">
        <title>Comparative genomics of Enterococcus spp. isolated from bovine feces.</title>
        <authorList>
            <person name="Beukers A.G."/>
            <person name="Zaheer R."/>
            <person name="Goji N."/>
            <person name="Amoako K.K."/>
            <person name="Chaves A.V."/>
            <person name="Ward M.P."/>
            <person name="McAllister T.A."/>
        </authorList>
    </citation>
    <scope>NUCLEOTIDE SEQUENCE [LARGE SCALE GENOMIC DNA]</scope>
    <source>
        <strain evidence="4 5">F1129D 143</strain>
    </source>
</reference>
<evidence type="ECO:0000259" key="3">
    <source>
        <dbReference type="PROSITE" id="PS51462"/>
    </source>
</evidence>
<dbReference type="InterPro" id="IPR015797">
    <property type="entry name" value="NUDIX_hydrolase-like_dom_sf"/>
</dbReference>
<dbReference type="RefSeq" id="WP_081184255.1">
    <property type="nucleotide sequence ID" value="NZ_MJEA01000010.1"/>
</dbReference>